<evidence type="ECO:0000313" key="3">
    <source>
        <dbReference type="Proteomes" id="UP000591131"/>
    </source>
</evidence>
<dbReference type="EMBL" id="JAAPAO010001125">
    <property type="protein sequence ID" value="KAF4651073.1"/>
    <property type="molecule type" value="Genomic_DNA"/>
</dbReference>
<feature type="non-terminal residue" evidence="2">
    <location>
        <position position="1"/>
    </location>
</feature>
<dbReference type="InterPro" id="IPR006387">
    <property type="entry name" value="CPW_WPC_dom"/>
</dbReference>
<comment type="caution">
    <text evidence="2">The sequence shown here is derived from an EMBL/GenBank/DDBJ whole genome shotgun (WGS) entry which is preliminary data.</text>
</comment>
<gene>
    <name evidence="2" type="ORF">FOL47_000677</name>
</gene>
<name>A0A7J6KUR6_PERCH</name>
<dbReference type="AlphaFoldDB" id="A0A7J6KUR6"/>
<accession>A0A7J6KUR6</accession>
<dbReference type="SMART" id="SM01099">
    <property type="entry name" value="CPW_WPC"/>
    <property type="match status" value="2"/>
</dbReference>
<sequence length="251" mass="28045">AAAQVSPIGVQMHFHNHLFAQDIDVKFHYPAAADSILSGEIGRSRLKSEMKNLATIMAKQSAALKRVLYEKNSFASFRADEKDELSTAEAVTDFVMRHEIDASDLSCTRDYNMLCNRLLRILPESGNLIVSFYVPPVGPKDWADQGDGEHCRAPYYYSGSCSEIVRFGGLGPLGKGRLARHCDARYPCTDECNQNFDLPCPEAWNQLGDGNCQAPTDYSGNCPPVYDLRDHSRVMKYRFAELCDVAWPCFA</sequence>
<evidence type="ECO:0000259" key="1">
    <source>
        <dbReference type="SMART" id="SM01099"/>
    </source>
</evidence>
<proteinExistence type="predicted"/>
<protein>
    <recommendedName>
        <fullName evidence="1">CPW-WPC domain-containing protein</fullName>
    </recommendedName>
</protein>
<reference evidence="2 3" key="1">
    <citation type="submission" date="2020-04" db="EMBL/GenBank/DDBJ databases">
        <title>Perkinsus chesapeaki whole genome sequence.</title>
        <authorList>
            <person name="Bogema D.R."/>
        </authorList>
    </citation>
    <scope>NUCLEOTIDE SEQUENCE [LARGE SCALE GENOMIC DNA]</scope>
    <source>
        <strain evidence="2">ATCC PRA-425</strain>
    </source>
</reference>
<evidence type="ECO:0000313" key="2">
    <source>
        <dbReference type="EMBL" id="KAF4651073.1"/>
    </source>
</evidence>
<dbReference type="NCBIfam" id="TIGR01492">
    <property type="entry name" value="CPW_WPC"/>
    <property type="match status" value="1"/>
</dbReference>
<dbReference type="Pfam" id="PF09717">
    <property type="entry name" value="CPW_WPC"/>
    <property type="match status" value="2"/>
</dbReference>
<feature type="domain" description="CPW-WPC" evidence="1">
    <location>
        <begin position="107"/>
        <end position="190"/>
    </location>
</feature>
<keyword evidence="3" id="KW-1185">Reference proteome</keyword>
<feature type="domain" description="CPW-WPC" evidence="1">
    <location>
        <begin position="192"/>
        <end position="251"/>
    </location>
</feature>
<dbReference type="Proteomes" id="UP000591131">
    <property type="component" value="Unassembled WGS sequence"/>
</dbReference>
<organism evidence="2 3">
    <name type="scientific">Perkinsus chesapeaki</name>
    <name type="common">Clam parasite</name>
    <name type="synonym">Perkinsus andrewsi</name>
    <dbReference type="NCBI Taxonomy" id="330153"/>
    <lineage>
        <taxon>Eukaryota</taxon>
        <taxon>Sar</taxon>
        <taxon>Alveolata</taxon>
        <taxon>Perkinsozoa</taxon>
        <taxon>Perkinsea</taxon>
        <taxon>Perkinsida</taxon>
        <taxon>Perkinsidae</taxon>
        <taxon>Perkinsus</taxon>
    </lineage>
</organism>